<dbReference type="Proteomes" id="UP001183535">
    <property type="component" value="Unassembled WGS sequence"/>
</dbReference>
<feature type="region of interest" description="Disordered" evidence="1">
    <location>
        <begin position="18"/>
        <end position="46"/>
    </location>
</feature>
<keyword evidence="3" id="KW-1185">Reference proteome</keyword>
<protein>
    <recommendedName>
        <fullName evidence="4">Transposase</fullName>
    </recommendedName>
</protein>
<evidence type="ECO:0000256" key="1">
    <source>
        <dbReference type="SAM" id="MobiDB-lite"/>
    </source>
</evidence>
<name>A0ABD5ELX5_9ACTN</name>
<dbReference type="AlphaFoldDB" id="A0ABD5ELX5"/>
<sequence>MTSRCPDCGLPVLVTRTLPGKTTAGGKRLAVNPDPDPAGNTGVRRDGTGAVVSRRVTEQQPLMGYERLHMPHAATCEAQQPQLPLDTSKASPTPRQKPLPEGVIRLSDYRQRRT</sequence>
<gene>
    <name evidence="2" type="ORF">RM877_13375</name>
</gene>
<evidence type="ECO:0008006" key="4">
    <source>
        <dbReference type="Google" id="ProtNLM"/>
    </source>
</evidence>
<organism evidence="2 3">
    <name type="scientific">Streptomyces doudnae</name>
    <dbReference type="NCBI Taxonomy" id="3075536"/>
    <lineage>
        <taxon>Bacteria</taxon>
        <taxon>Bacillati</taxon>
        <taxon>Actinomycetota</taxon>
        <taxon>Actinomycetes</taxon>
        <taxon>Kitasatosporales</taxon>
        <taxon>Streptomycetaceae</taxon>
        <taxon>Streptomyces</taxon>
    </lineage>
</organism>
<proteinExistence type="predicted"/>
<evidence type="ECO:0000313" key="3">
    <source>
        <dbReference type="Proteomes" id="UP001183535"/>
    </source>
</evidence>
<feature type="region of interest" description="Disordered" evidence="1">
    <location>
        <begin position="74"/>
        <end position="114"/>
    </location>
</feature>
<dbReference type="RefSeq" id="WP_237548758.1">
    <property type="nucleotide sequence ID" value="NZ_JAVRES010000004.1"/>
</dbReference>
<dbReference type="EMBL" id="JAVRES010000004">
    <property type="protein sequence ID" value="MDT0435677.1"/>
    <property type="molecule type" value="Genomic_DNA"/>
</dbReference>
<accession>A0ABD5ELX5</accession>
<comment type="caution">
    <text evidence="2">The sequence shown here is derived from an EMBL/GenBank/DDBJ whole genome shotgun (WGS) entry which is preliminary data.</text>
</comment>
<evidence type="ECO:0000313" key="2">
    <source>
        <dbReference type="EMBL" id="MDT0435677.1"/>
    </source>
</evidence>
<reference evidence="3" key="1">
    <citation type="submission" date="2023-07" db="EMBL/GenBank/DDBJ databases">
        <title>30 novel species of actinomycetes from the DSMZ collection.</title>
        <authorList>
            <person name="Nouioui I."/>
        </authorList>
    </citation>
    <scope>NUCLEOTIDE SEQUENCE [LARGE SCALE GENOMIC DNA]</scope>
    <source>
        <strain evidence="3">DSM 41981</strain>
    </source>
</reference>